<sequence>MDAQDIQLQDQLFTQQNNVIDFECFDKMEKFPIKEKFKIIKTNNNDLLIVKENGTIIKRLTVSDIKTSEMFFYQQDDIPANFILRQIKFFQWVGNYEEKKKVGIWSAKWNNQALLDVGGQYCNRGKKQGQWKEIFKNYSEKTQIYEEGLYKDDLRIAIWNIIYENSQIQSTLVVEGVTMSKARRLVYGKS</sequence>
<organism evidence="1 2">
    <name type="scientific">Paramecium tetraurelia</name>
    <dbReference type="NCBI Taxonomy" id="5888"/>
    <lineage>
        <taxon>Eukaryota</taxon>
        <taxon>Sar</taxon>
        <taxon>Alveolata</taxon>
        <taxon>Ciliophora</taxon>
        <taxon>Intramacronucleata</taxon>
        <taxon>Oligohymenophorea</taxon>
        <taxon>Peniculida</taxon>
        <taxon>Parameciidae</taxon>
        <taxon>Paramecium</taxon>
    </lineage>
</organism>
<proteinExistence type="predicted"/>
<dbReference type="EMBL" id="CT868044">
    <property type="protein sequence ID" value="CAK66368.1"/>
    <property type="molecule type" value="Genomic_DNA"/>
</dbReference>
<gene>
    <name evidence="1" type="ORF">GSPATT00035497001</name>
</gene>
<evidence type="ECO:0000313" key="1">
    <source>
        <dbReference type="EMBL" id="CAK66368.1"/>
    </source>
</evidence>
<dbReference type="SUPFAM" id="SSF82185">
    <property type="entry name" value="Histone H3 K4-specific methyltransferase SET7/9 N-terminal domain"/>
    <property type="match status" value="1"/>
</dbReference>
<reference evidence="1 2" key="1">
    <citation type="journal article" date="2006" name="Nature">
        <title>Global trends of whole-genome duplications revealed by the ciliate Paramecium tetraurelia.</title>
        <authorList>
            <consortium name="Genoscope"/>
            <person name="Aury J.-M."/>
            <person name="Jaillon O."/>
            <person name="Duret L."/>
            <person name="Noel B."/>
            <person name="Jubin C."/>
            <person name="Porcel B.M."/>
            <person name="Segurens B."/>
            <person name="Daubin V."/>
            <person name="Anthouard V."/>
            <person name="Aiach N."/>
            <person name="Arnaiz O."/>
            <person name="Billaut A."/>
            <person name="Beisson J."/>
            <person name="Blanc I."/>
            <person name="Bouhouche K."/>
            <person name="Camara F."/>
            <person name="Duharcourt S."/>
            <person name="Guigo R."/>
            <person name="Gogendeau D."/>
            <person name="Katinka M."/>
            <person name="Keller A.-M."/>
            <person name="Kissmehl R."/>
            <person name="Klotz C."/>
            <person name="Koll F."/>
            <person name="Le Moue A."/>
            <person name="Lepere C."/>
            <person name="Malinsky S."/>
            <person name="Nowacki M."/>
            <person name="Nowak J.K."/>
            <person name="Plattner H."/>
            <person name="Poulain J."/>
            <person name="Ruiz F."/>
            <person name="Serrano V."/>
            <person name="Zagulski M."/>
            <person name="Dessen P."/>
            <person name="Betermier M."/>
            <person name="Weissenbach J."/>
            <person name="Scarpelli C."/>
            <person name="Schachter V."/>
            <person name="Sperling L."/>
            <person name="Meyer E."/>
            <person name="Cohen J."/>
            <person name="Wincker P."/>
        </authorList>
    </citation>
    <scope>NUCLEOTIDE SEQUENCE [LARGE SCALE GENOMIC DNA]</scope>
    <source>
        <strain evidence="1 2">Stock d4-2</strain>
    </source>
</reference>
<dbReference type="Proteomes" id="UP000000600">
    <property type="component" value="Unassembled WGS sequence"/>
</dbReference>
<dbReference type="PANTHER" id="PTHR33706:SF1">
    <property type="entry name" value="TPR REPEAT PROTEIN"/>
    <property type="match status" value="1"/>
</dbReference>
<accession>A0C6F1</accession>
<dbReference type="GeneID" id="5019550"/>
<dbReference type="InParanoid" id="A0C6F1"/>
<name>A0C6F1_PARTE</name>
<dbReference type="AlphaFoldDB" id="A0C6F1"/>
<dbReference type="PANTHER" id="PTHR33706">
    <property type="entry name" value="MORN VARIANT REPEAT PROTEIN"/>
    <property type="match status" value="1"/>
</dbReference>
<evidence type="ECO:0000313" key="2">
    <source>
        <dbReference type="Proteomes" id="UP000000600"/>
    </source>
</evidence>
<dbReference type="HOGENOM" id="CLU_1430578_0_0_1"/>
<dbReference type="KEGG" id="ptm:GSPATT00035497001"/>
<keyword evidence="2" id="KW-1185">Reference proteome</keyword>
<dbReference type="RefSeq" id="XP_001433765.1">
    <property type="nucleotide sequence ID" value="XM_001433728.1"/>
</dbReference>
<protein>
    <submittedName>
        <fullName evidence="1">Uncharacterized protein</fullName>
    </submittedName>
</protein>